<evidence type="ECO:0000256" key="5">
    <source>
        <dbReference type="ARBA" id="ARBA00023136"/>
    </source>
</evidence>
<evidence type="ECO:0000256" key="1">
    <source>
        <dbReference type="ARBA" id="ARBA00004651"/>
    </source>
</evidence>
<keyword evidence="3 6" id="KW-0812">Transmembrane</keyword>
<protein>
    <submittedName>
        <fullName evidence="7">APA family basic amino acid/polyamine antiporter/amino acid efflux transporter</fullName>
    </submittedName>
</protein>
<keyword evidence="2" id="KW-1003">Cell membrane</keyword>
<reference evidence="7 8" key="1">
    <citation type="submission" date="2020-08" db="EMBL/GenBank/DDBJ databases">
        <title>Genomic Encyclopedia of Type Strains, Phase IV (KMG-IV): sequencing the most valuable type-strain genomes for metagenomic binning, comparative biology and taxonomic classification.</title>
        <authorList>
            <person name="Goeker M."/>
        </authorList>
    </citation>
    <scope>NUCLEOTIDE SEQUENCE [LARGE SCALE GENOMIC DNA]</scope>
    <source>
        <strain evidence="7 8">DSM 26438</strain>
    </source>
</reference>
<feature type="transmembrane region" description="Helical" evidence="6">
    <location>
        <begin position="189"/>
        <end position="206"/>
    </location>
</feature>
<proteinExistence type="predicted"/>
<dbReference type="AlphaFoldDB" id="A0A7W6G4E9"/>
<evidence type="ECO:0000313" key="7">
    <source>
        <dbReference type="EMBL" id="MBB3948559.1"/>
    </source>
</evidence>
<feature type="transmembrane region" description="Helical" evidence="6">
    <location>
        <begin position="122"/>
        <end position="139"/>
    </location>
</feature>
<dbReference type="Pfam" id="PF13520">
    <property type="entry name" value="AA_permease_2"/>
    <property type="match status" value="1"/>
</dbReference>
<evidence type="ECO:0000313" key="8">
    <source>
        <dbReference type="Proteomes" id="UP000565286"/>
    </source>
</evidence>
<gene>
    <name evidence="7" type="ORF">GGQ73_004547</name>
</gene>
<feature type="transmembrane region" description="Helical" evidence="6">
    <location>
        <begin position="12"/>
        <end position="33"/>
    </location>
</feature>
<dbReference type="InterPro" id="IPR002293">
    <property type="entry name" value="AA/rel_permease1"/>
</dbReference>
<dbReference type="EMBL" id="JACIDV010000021">
    <property type="protein sequence ID" value="MBB3948559.1"/>
    <property type="molecule type" value="Genomic_DNA"/>
</dbReference>
<evidence type="ECO:0000256" key="3">
    <source>
        <dbReference type="ARBA" id="ARBA00022692"/>
    </source>
</evidence>
<dbReference type="InterPro" id="IPR050367">
    <property type="entry name" value="APC_superfamily"/>
</dbReference>
<feature type="transmembrane region" description="Helical" evidence="6">
    <location>
        <begin position="273"/>
        <end position="298"/>
    </location>
</feature>
<dbReference type="Proteomes" id="UP000565286">
    <property type="component" value="Unassembled WGS sequence"/>
</dbReference>
<dbReference type="PIRSF" id="PIRSF006060">
    <property type="entry name" value="AA_transporter"/>
    <property type="match status" value="1"/>
</dbReference>
<evidence type="ECO:0000256" key="2">
    <source>
        <dbReference type="ARBA" id="ARBA00022475"/>
    </source>
</evidence>
<feature type="transmembrane region" description="Helical" evidence="6">
    <location>
        <begin position="374"/>
        <end position="391"/>
    </location>
</feature>
<feature type="transmembrane region" description="Helical" evidence="6">
    <location>
        <begin position="226"/>
        <end position="253"/>
    </location>
</feature>
<name>A0A7W6G4E9_9HYPH</name>
<feature type="transmembrane region" description="Helical" evidence="6">
    <location>
        <begin position="347"/>
        <end position="367"/>
    </location>
</feature>
<feature type="transmembrane region" description="Helical" evidence="6">
    <location>
        <begin position="151"/>
        <end position="169"/>
    </location>
</feature>
<keyword evidence="8" id="KW-1185">Reference proteome</keyword>
<comment type="caution">
    <text evidence="7">The sequence shown here is derived from an EMBL/GenBank/DDBJ whole genome shotgun (WGS) entry which is preliminary data.</text>
</comment>
<organism evidence="7 8">
    <name type="scientific">Rhizobium skierniewicense</name>
    <dbReference type="NCBI Taxonomy" id="984260"/>
    <lineage>
        <taxon>Bacteria</taxon>
        <taxon>Pseudomonadati</taxon>
        <taxon>Pseudomonadota</taxon>
        <taxon>Alphaproteobacteria</taxon>
        <taxon>Hyphomicrobiales</taxon>
        <taxon>Rhizobiaceae</taxon>
        <taxon>Rhizobium/Agrobacterium group</taxon>
        <taxon>Rhizobium</taxon>
    </lineage>
</organism>
<accession>A0A7W6G4E9</accession>
<feature type="transmembrane region" description="Helical" evidence="6">
    <location>
        <begin position="39"/>
        <end position="59"/>
    </location>
</feature>
<feature type="transmembrane region" description="Helical" evidence="6">
    <location>
        <begin position="319"/>
        <end position="341"/>
    </location>
</feature>
<comment type="subcellular location">
    <subcellularLocation>
        <location evidence="1">Cell membrane</location>
        <topology evidence="1">Multi-pass membrane protein</topology>
    </subcellularLocation>
</comment>
<dbReference type="PANTHER" id="PTHR42770">
    <property type="entry name" value="AMINO ACID TRANSPORTER-RELATED"/>
    <property type="match status" value="1"/>
</dbReference>
<sequence>MALVRNLTSRNGTAIAISMVIGSGLFGLPGLVISETDPVTALFSWVVVALCIAPTIHIFSELGYRLASSEGVAGFATYAIGNWSRGGFTLIACGALAVGMPAFFLVIGAYASELLNLDPTTWRGPIAIAVAWFATLMNLRGVHNLAVVNQLIVISVLIIMTGIVVLSLSNLGIASQTLTRDVMNYTPNINALWAGCVIVFWAFQGWENLSFGLEEVRDPEKTIPRIYWFSFMIVVILYLAFAWVVSASAYAGVDVTGVSGLSALLGTGPVRTVLLFTMVVVLVANANSWVFGASRAFYAAGSLALLPKSLGRTDDKGTPVISLLSAATIYTVFIGLIEISGTSPSTAFMLTTQGFIILLGFSILAYLKFKRRVPAAWFIGAVAMIGWIFLVHGFSFLLLYPISLFAIGCIRQSMTKLKSARSAEL</sequence>
<dbReference type="GO" id="GO:0022857">
    <property type="term" value="F:transmembrane transporter activity"/>
    <property type="evidence" value="ECO:0007669"/>
    <property type="project" value="InterPro"/>
</dbReference>
<dbReference type="RefSeq" id="WP_174155878.1">
    <property type="nucleotide sequence ID" value="NZ_JAAMCM010000027.1"/>
</dbReference>
<feature type="transmembrane region" description="Helical" evidence="6">
    <location>
        <begin position="88"/>
        <end position="110"/>
    </location>
</feature>
<evidence type="ECO:0000256" key="4">
    <source>
        <dbReference type="ARBA" id="ARBA00022989"/>
    </source>
</evidence>
<dbReference type="Gene3D" id="1.20.1740.10">
    <property type="entry name" value="Amino acid/polyamine transporter I"/>
    <property type="match status" value="1"/>
</dbReference>
<dbReference type="PANTHER" id="PTHR42770:SF7">
    <property type="entry name" value="MEMBRANE PROTEIN"/>
    <property type="match status" value="1"/>
</dbReference>
<evidence type="ECO:0000256" key="6">
    <source>
        <dbReference type="SAM" id="Phobius"/>
    </source>
</evidence>
<dbReference type="GO" id="GO:0005886">
    <property type="term" value="C:plasma membrane"/>
    <property type="evidence" value="ECO:0007669"/>
    <property type="project" value="UniProtKB-SubCell"/>
</dbReference>
<keyword evidence="4 6" id="KW-1133">Transmembrane helix</keyword>
<keyword evidence="5 6" id="KW-0472">Membrane</keyword>